<dbReference type="SUPFAM" id="SSF55486">
    <property type="entry name" value="Metalloproteases ('zincins'), catalytic domain"/>
    <property type="match status" value="1"/>
</dbReference>
<comment type="caution">
    <text evidence="8">The sequence shown here is derived from an EMBL/GenBank/DDBJ whole genome shotgun (WGS) entry which is preliminary data.</text>
</comment>
<evidence type="ECO:0000256" key="1">
    <source>
        <dbReference type="ARBA" id="ARBA00010875"/>
    </source>
</evidence>
<feature type="binding site" evidence="7">
    <location>
        <position position="99"/>
    </location>
    <ligand>
        <name>Zn(2+)</name>
        <dbReference type="ChEBI" id="CHEBI:29105"/>
        <note>catalytic</note>
    </ligand>
</feature>
<dbReference type="GO" id="GO:0004222">
    <property type="term" value="F:metalloendopeptidase activity"/>
    <property type="evidence" value="ECO:0007669"/>
    <property type="project" value="InterPro"/>
</dbReference>
<keyword evidence="5 7" id="KW-0378">Hydrolase</keyword>
<keyword evidence="3 7" id="KW-0479">Metal-binding</keyword>
<proteinExistence type="inferred from homology"/>
<organism evidence="8 9">
    <name type="scientific">Candidatus Taylorbacteria bacterium CG10_big_fil_rev_8_21_14_0_10_41_48</name>
    <dbReference type="NCBI Taxonomy" id="1975024"/>
    <lineage>
        <taxon>Bacteria</taxon>
        <taxon>Candidatus Tayloriibacteriota</taxon>
    </lineage>
</organism>
<evidence type="ECO:0000313" key="9">
    <source>
        <dbReference type="Proteomes" id="UP000228700"/>
    </source>
</evidence>
<feature type="binding site" evidence="7">
    <location>
        <position position="103"/>
    </location>
    <ligand>
        <name>Zn(2+)</name>
        <dbReference type="ChEBI" id="CHEBI:29105"/>
        <note>catalytic</note>
    </ligand>
</feature>
<keyword evidence="4 7" id="KW-0255">Endonuclease</keyword>
<dbReference type="AlphaFoldDB" id="A0A2M8LBJ8"/>
<evidence type="ECO:0000256" key="2">
    <source>
        <dbReference type="ARBA" id="ARBA00022722"/>
    </source>
</evidence>
<keyword evidence="7" id="KW-0690">Ribosome biogenesis</keyword>
<comment type="function">
    <text evidence="7">Single strand-specific metallo-endoribonuclease involved in late-stage 70S ribosome quality control and in maturation of the 3' terminus of the 16S rRNA.</text>
</comment>
<dbReference type="InterPro" id="IPR002036">
    <property type="entry name" value="YbeY"/>
</dbReference>
<evidence type="ECO:0000256" key="7">
    <source>
        <dbReference type="HAMAP-Rule" id="MF_00009"/>
    </source>
</evidence>
<evidence type="ECO:0000256" key="6">
    <source>
        <dbReference type="ARBA" id="ARBA00022833"/>
    </source>
</evidence>
<dbReference type="GO" id="GO:0004521">
    <property type="term" value="F:RNA endonuclease activity"/>
    <property type="evidence" value="ECO:0007669"/>
    <property type="project" value="UniProtKB-UniRule"/>
</dbReference>
<keyword evidence="7" id="KW-0698">rRNA processing</keyword>
<dbReference type="GO" id="GO:0005737">
    <property type="term" value="C:cytoplasm"/>
    <property type="evidence" value="ECO:0007669"/>
    <property type="project" value="UniProtKB-SubCell"/>
</dbReference>
<evidence type="ECO:0000256" key="4">
    <source>
        <dbReference type="ARBA" id="ARBA00022759"/>
    </source>
</evidence>
<dbReference type="GO" id="GO:0006364">
    <property type="term" value="P:rRNA processing"/>
    <property type="evidence" value="ECO:0007669"/>
    <property type="project" value="UniProtKB-UniRule"/>
</dbReference>
<evidence type="ECO:0000256" key="3">
    <source>
        <dbReference type="ARBA" id="ARBA00022723"/>
    </source>
</evidence>
<dbReference type="NCBIfam" id="TIGR00043">
    <property type="entry name" value="rRNA maturation RNase YbeY"/>
    <property type="match status" value="1"/>
</dbReference>
<accession>A0A2M8LBJ8</accession>
<feature type="binding site" evidence="7">
    <location>
        <position position="109"/>
    </location>
    <ligand>
        <name>Zn(2+)</name>
        <dbReference type="ChEBI" id="CHEBI:29105"/>
        <note>catalytic</note>
    </ligand>
</feature>
<dbReference type="EMBL" id="PFEQ01000013">
    <property type="protein sequence ID" value="PJE73984.1"/>
    <property type="molecule type" value="Genomic_DNA"/>
</dbReference>
<dbReference type="GO" id="GO:0008270">
    <property type="term" value="F:zinc ion binding"/>
    <property type="evidence" value="ECO:0007669"/>
    <property type="project" value="UniProtKB-UniRule"/>
</dbReference>
<sequence>MSKVSILNKTKGTLPRVPFSRIKNTVLGSNYDLSLVFIGDTESQKINIKSRGKSYIPNVLSFELDRDSGEIFINPLEARKQAPGFNRNYQNTIAFLFIHGLFHLKGMKHGSTMEKAETRIRKQFGFDK</sequence>
<dbReference type="Gene3D" id="3.40.390.30">
    <property type="entry name" value="Metalloproteases ('zincins'), catalytic domain"/>
    <property type="match status" value="1"/>
</dbReference>
<dbReference type="Proteomes" id="UP000228700">
    <property type="component" value="Unassembled WGS sequence"/>
</dbReference>
<name>A0A2M8LBJ8_9BACT</name>
<dbReference type="EC" id="3.1.-.-" evidence="7"/>
<dbReference type="InterPro" id="IPR023091">
    <property type="entry name" value="MetalPrtase_cat_dom_sf_prd"/>
</dbReference>
<dbReference type="HAMAP" id="MF_00009">
    <property type="entry name" value="Endoribonucl_YbeY"/>
    <property type="match status" value="1"/>
</dbReference>
<evidence type="ECO:0000313" key="8">
    <source>
        <dbReference type="EMBL" id="PJE73984.1"/>
    </source>
</evidence>
<protein>
    <recommendedName>
        <fullName evidence="7">Endoribonuclease YbeY</fullName>
        <ecNumber evidence="7">3.1.-.-</ecNumber>
    </recommendedName>
</protein>
<dbReference type="Pfam" id="PF02130">
    <property type="entry name" value="YbeY"/>
    <property type="match status" value="1"/>
</dbReference>
<keyword evidence="7" id="KW-0963">Cytoplasm</keyword>
<reference evidence="9" key="1">
    <citation type="submission" date="2017-09" db="EMBL/GenBank/DDBJ databases">
        <title>Depth-based differentiation of microbial function through sediment-hosted aquifers and enrichment of novel symbionts in the deep terrestrial subsurface.</title>
        <authorList>
            <person name="Probst A.J."/>
            <person name="Ladd B."/>
            <person name="Jarett J.K."/>
            <person name="Geller-Mcgrath D.E."/>
            <person name="Sieber C.M.K."/>
            <person name="Emerson J.B."/>
            <person name="Anantharaman K."/>
            <person name="Thomas B.C."/>
            <person name="Malmstrom R."/>
            <person name="Stieglmeier M."/>
            <person name="Klingl A."/>
            <person name="Woyke T."/>
            <person name="Ryan C.M."/>
            <person name="Banfield J.F."/>
        </authorList>
    </citation>
    <scope>NUCLEOTIDE SEQUENCE [LARGE SCALE GENOMIC DNA]</scope>
</reference>
<keyword evidence="2 7" id="KW-0540">Nuclease</keyword>
<comment type="subcellular location">
    <subcellularLocation>
        <location evidence="7">Cytoplasm</location>
    </subcellularLocation>
</comment>
<comment type="cofactor">
    <cofactor evidence="7">
        <name>Zn(2+)</name>
        <dbReference type="ChEBI" id="CHEBI:29105"/>
    </cofactor>
    <text evidence="7">Binds 1 zinc ion.</text>
</comment>
<comment type="similarity">
    <text evidence="1 7">Belongs to the endoribonuclease YbeY family.</text>
</comment>
<keyword evidence="6 7" id="KW-0862">Zinc</keyword>
<evidence type="ECO:0000256" key="5">
    <source>
        <dbReference type="ARBA" id="ARBA00022801"/>
    </source>
</evidence>
<gene>
    <name evidence="7 8" type="primary">ybeY</name>
    <name evidence="8" type="ORF">COV01_02635</name>
</gene>